<reference evidence="1 2" key="1">
    <citation type="submission" date="2019-08" db="EMBL/GenBank/DDBJ databases">
        <title>The genome of the soybean aphid Biotype 1, its phylome, world population structure and adaptation to the North American continent.</title>
        <authorList>
            <person name="Giordano R."/>
            <person name="Donthu R.K."/>
            <person name="Hernandez A.G."/>
            <person name="Wright C.L."/>
            <person name="Zimin A.V."/>
        </authorList>
    </citation>
    <scope>NUCLEOTIDE SEQUENCE [LARGE SCALE GENOMIC DNA]</scope>
    <source>
        <tissue evidence="1">Whole aphids</tissue>
    </source>
</reference>
<evidence type="ECO:0000313" key="2">
    <source>
        <dbReference type="Proteomes" id="UP000475862"/>
    </source>
</evidence>
<name>A0A6G0U583_APHGL</name>
<proteinExistence type="predicted"/>
<accession>A0A6G0U583</accession>
<keyword evidence="2" id="KW-1185">Reference proteome</keyword>
<dbReference type="EMBL" id="VYZN01000008">
    <property type="protein sequence ID" value="KAE9543386.1"/>
    <property type="molecule type" value="Genomic_DNA"/>
</dbReference>
<gene>
    <name evidence="1" type="ORF">AGLY_002186</name>
</gene>
<protein>
    <submittedName>
        <fullName evidence="1">Uncharacterized protein</fullName>
    </submittedName>
</protein>
<dbReference type="AlphaFoldDB" id="A0A6G0U583"/>
<evidence type="ECO:0000313" key="1">
    <source>
        <dbReference type="EMBL" id="KAE9543386.1"/>
    </source>
</evidence>
<sequence>MDSFNIINYEEIDMHFMQVFFCVAKSPLNYIEARIIYINDHIMKRLFSNNRLICVILFLIQYTHSNILEFTVCHFMFQQISPNNNMYLTTIGIVKAYNLQIVIDCGTHAIFYNDPRGLVKNKFSFVVPAATDYLLEIRQLTKMRLCEYRPVKSKYYNFDYWRFKLIPTTVEWRVNIASSSIPSNLNYLNQFPHLELYTLRPSRGCYMPMGYCLLEFHFPIQCKRWKLFISTYMFHFCDSLVKHMTCHTGVCDLTKHLPNIILLITKEPRPTCDLCKCPFTIEHITINCLKFSESRHLLNNPASLEEALNQ</sequence>
<dbReference type="Proteomes" id="UP000475862">
    <property type="component" value="Unassembled WGS sequence"/>
</dbReference>
<comment type="caution">
    <text evidence="1">The sequence shown here is derived from an EMBL/GenBank/DDBJ whole genome shotgun (WGS) entry which is preliminary data.</text>
</comment>
<organism evidence="1 2">
    <name type="scientific">Aphis glycines</name>
    <name type="common">Soybean aphid</name>
    <dbReference type="NCBI Taxonomy" id="307491"/>
    <lineage>
        <taxon>Eukaryota</taxon>
        <taxon>Metazoa</taxon>
        <taxon>Ecdysozoa</taxon>
        <taxon>Arthropoda</taxon>
        <taxon>Hexapoda</taxon>
        <taxon>Insecta</taxon>
        <taxon>Pterygota</taxon>
        <taxon>Neoptera</taxon>
        <taxon>Paraneoptera</taxon>
        <taxon>Hemiptera</taxon>
        <taxon>Sternorrhyncha</taxon>
        <taxon>Aphidomorpha</taxon>
        <taxon>Aphidoidea</taxon>
        <taxon>Aphididae</taxon>
        <taxon>Aphidini</taxon>
        <taxon>Aphis</taxon>
        <taxon>Aphis</taxon>
    </lineage>
</organism>
<dbReference type="OrthoDB" id="10628041at2759"/>